<keyword evidence="7" id="KW-1185">Reference proteome</keyword>
<comment type="similarity">
    <text evidence="1 3">Belongs to the bacterial flagellin family.</text>
</comment>
<dbReference type="STRING" id="1844006.PhaeoP97_03359"/>
<feature type="domain" description="Flagellin C-terminal" evidence="5">
    <location>
        <begin position="187"/>
        <end position="269"/>
    </location>
</feature>
<keyword evidence="6" id="KW-0969">Cilium</keyword>
<protein>
    <recommendedName>
        <fullName evidence="3">Flagellin</fullName>
    </recommendedName>
</protein>
<dbReference type="GO" id="GO:0005576">
    <property type="term" value="C:extracellular region"/>
    <property type="evidence" value="ECO:0007669"/>
    <property type="project" value="UniProtKB-SubCell"/>
</dbReference>
<gene>
    <name evidence="6" type="ORF">PhaeoP97_03359</name>
</gene>
<dbReference type="InterPro" id="IPR001492">
    <property type="entry name" value="Flagellin"/>
</dbReference>
<comment type="function">
    <text evidence="3">Flagellin is the subunit protein which polymerizes to form the filaments of bacterial flagella.</text>
</comment>
<keyword evidence="6" id="KW-0282">Flagellum</keyword>
<dbReference type="SUPFAM" id="SSF64518">
    <property type="entry name" value="Phase 1 flagellin"/>
    <property type="match status" value="1"/>
</dbReference>
<dbReference type="Pfam" id="PF00669">
    <property type="entry name" value="Flagellin_N"/>
    <property type="match status" value="1"/>
</dbReference>
<dbReference type="Pfam" id="PF00700">
    <property type="entry name" value="Flagellin_C"/>
    <property type="match status" value="1"/>
</dbReference>
<evidence type="ECO:0000313" key="6">
    <source>
        <dbReference type="EMBL" id="APG48712.1"/>
    </source>
</evidence>
<dbReference type="OrthoDB" id="8328560at2"/>
<proteinExistence type="inferred from homology"/>
<sequence>MSSILTNNGAMVALQTLQSVNNSLNDTQSQISTGKRIGSAKDNAAVWAISKTMDSDIAGYASVQDSLGVGEATVAVALSGAEQIVETLTEMKQLAISANSENVDHAKIQDSIAKKAAQIESIIDSAEFNGANLLDAAVTTELTVLGGLDPSADTITVTAIDSASDISTAGITDITSVATASTALTEIETMLGNAIDAAAQLGADSSRLSDQGMFVSKLSDSLKMGVSTMTDTNMEESSARLKALQTQQQLAVQSLSIANQAPQTLMQLFR</sequence>
<dbReference type="PANTHER" id="PTHR42792:SF2">
    <property type="entry name" value="FLAGELLIN"/>
    <property type="match status" value="1"/>
</dbReference>
<dbReference type="PRINTS" id="PR00207">
    <property type="entry name" value="FLAGELLIN"/>
</dbReference>
<evidence type="ECO:0000256" key="1">
    <source>
        <dbReference type="ARBA" id="ARBA00005709"/>
    </source>
</evidence>
<dbReference type="AlphaFoldDB" id="A0A1L3I9L3"/>
<comment type="subcellular location">
    <subcellularLocation>
        <location evidence="3">Secreted</location>
    </subcellularLocation>
    <subcellularLocation>
        <location evidence="3">Bacterial flagellum</location>
    </subcellularLocation>
</comment>
<dbReference type="InterPro" id="IPR001029">
    <property type="entry name" value="Flagellin_N"/>
</dbReference>
<dbReference type="InterPro" id="IPR046358">
    <property type="entry name" value="Flagellin_C"/>
</dbReference>
<dbReference type="GO" id="GO:0009288">
    <property type="term" value="C:bacterial-type flagellum"/>
    <property type="evidence" value="ECO:0007669"/>
    <property type="project" value="UniProtKB-SubCell"/>
</dbReference>
<dbReference type="RefSeq" id="WP_072506009.1">
    <property type="nucleotide sequence ID" value="NZ_CP016364.1"/>
</dbReference>
<evidence type="ECO:0000313" key="7">
    <source>
        <dbReference type="Proteomes" id="UP000183859"/>
    </source>
</evidence>
<dbReference type="Proteomes" id="UP000183859">
    <property type="component" value="Chromosome"/>
</dbReference>
<keyword evidence="2 3" id="KW-0975">Bacterial flagellum</keyword>
<dbReference type="EMBL" id="CP016364">
    <property type="protein sequence ID" value="APG48712.1"/>
    <property type="molecule type" value="Genomic_DNA"/>
</dbReference>
<evidence type="ECO:0000256" key="2">
    <source>
        <dbReference type="ARBA" id="ARBA00023143"/>
    </source>
</evidence>
<name>A0A1L3I9L3_9RHOB</name>
<accession>A0A1L3I9L3</accession>
<dbReference type="PANTHER" id="PTHR42792">
    <property type="entry name" value="FLAGELLIN"/>
    <property type="match status" value="1"/>
</dbReference>
<reference evidence="7" key="1">
    <citation type="submission" date="2016-07" db="EMBL/GenBank/DDBJ databases">
        <title>Phaeobacter portensis sp. nov., a tropodithietic acid producing bacterium isolated from a German harbor.</title>
        <authorList>
            <person name="Freese H.M."/>
            <person name="Bunk B."/>
            <person name="Breider S."/>
            <person name="Brinkhoff T."/>
        </authorList>
    </citation>
    <scope>NUCLEOTIDE SEQUENCE [LARGE SCALE GENOMIC DNA]</scope>
    <source>
        <strain evidence="7">P97</strain>
    </source>
</reference>
<dbReference type="KEGG" id="php:PhaeoP97_03359"/>
<dbReference type="Gene3D" id="1.20.1330.10">
    <property type="entry name" value="f41 fragment of flagellin, N-terminal domain"/>
    <property type="match status" value="1"/>
</dbReference>
<dbReference type="GO" id="GO:0005198">
    <property type="term" value="F:structural molecule activity"/>
    <property type="evidence" value="ECO:0007669"/>
    <property type="project" value="UniProtKB-UniRule"/>
</dbReference>
<keyword evidence="6" id="KW-0966">Cell projection</keyword>
<evidence type="ECO:0000259" key="4">
    <source>
        <dbReference type="Pfam" id="PF00669"/>
    </source>
</evidence>
<evidence type="ECO:0000256" key="3">
    <source>
        <dbReference type="RuleBase" id="RU362073"/>
    </source>
</evidence>
<feature type="domain" description="Flagellin N-terminal" evidence="4">
    <location>
        <begin position="4"/>
        <end position="138"/>
    </location>
</feature>
<evidence type="ECO:0000259" key="5">
    <source>
        <dbReference type="Pfam" id="PF00700"/>
    </source>
</evidence>
<keyword evidence="3" id="KW-0964">Secreted</keyword>
<organism evidence="6 7">
    <name type="scientific">Phaeobacter porticola</name>
    <dbReference type="NCBI Taxonomy" id="1844006"/>
    <lineage>
        <taxon>Bacteria</taxon>
        <taxon>Pseudomonadati</taxon>
        <taxon>Pseudomonadota</taxon>
        <taxon>Alphaproteobacteria</taxon>
        <taxon>Rhodobacterales</taxon>
        <taxon>Roseobacteraceae</taxon>
        <taxon>Phaeobacter</taxon>
    </lineage>
</organism>